<evidence type="ECO:0000313" key="3">
    <source>
        <dbReference type="EMBL" id="RNA70630.1"/>
    </source>
</evidence>
<comment type="caution">
    <text evidence="3">The sequence shown here is derived from an EMBL/GenBank/DDBJ whole genome shotgun (WGS) entry which is preliminary data.</text>
</comment>
<evidence type="ECO:0000256" key="1">
    <source>
        <dbReference type="ARBA" id="ARBA00007734"/>
    </source>
</evidence>
<feature type="domain" description="Transglycosylase SLT" evidence="2">
    <location>
        <begin position="57"/>
        <end position="164"/>
    </location>
</feature>
<dbReference type="InterPro" id="IPR008258">
    <property type="entry name" value="Transglycosylase_SLT_dom_1"/>
</dbReference>
<comment type="similarity">
    <text evidence="1">Belongs to the transglycosylase Slt family.</text>
</comment>
<dbReference type="Gene3D" id="1.10.530.10">
    <property type="match status" value="1"/>
</dbReference>
<dbReference type="InterPro" id="IPR023346">
    <property type="entry name" value="Lysozyme-like_dom_sf"/>
</dbReference>
<dbReference type="PANTHER" id="PTHR37423">
    <property type="entry name" value="SOLUBLE LYTIC MUREIN TRANSGLYCOSYLASE-RELATED"/>
    <property type="match status" value="1"/>
</dbReference>
<dbReference type="GO" id="GO:0016020">
    <property type="term" value="C:membrane"/>
    <property type="evidence" value="ECO:0007669"/>
    <property type="project" value="InterPro"/>
</dbReference>
<sequence>MKPVTQQTFQQVLTSSFPKAEIPAMKTASIPLPEVPAINKPSAPKPVSGSEAMWMPLIEEAGKKHGVDPKLIYAIVKHESNFRADATSHAGARGLMQLMPQTAKGLGVTNIYDPKQNVDAGTRYIKSMLKRYNGDTALALAAYNAGPGNVDKYGGIPPFKETKAYVPKVMSTYTKA</sequence>
<dbReference type="Proteomes" id="UP000278746">
    <property type="component" value="Unassembled WGS sequence"/>
</dbReference>
<dbReference type="PANTHER" id="PTHR37423:SF2">
    <property type="entry name" value="MEMBRANE-BOUND LYTIC MUREIN TRANSGLYCOSYLASE C"/>
    <property type="match status" value="1"/>
</dbReference>
<dbReference type="GO" id="GO:0008933">
    <property type="term" value="F:peptidoglycan lytic transglycosylase activity"/>
    <property type="evidence" value="ECO:0007669"/>
    <property type="project" value="InterPro"/>
</dbReference>
<gene>
    <name evidence="3" type="ORF">EBO34_08125</name>
</gene>
<dbReference type="AlphaFoldDB" id="A0A3M7TYD6"/>
<reference evidence="3 4" key="1">
    <citation type="submission" date="2018-10" db="EMBL/GenBank/DDBJ databases">
        <title>Bacillus Keqinensis sp. nov., a moderately halophilic bacterium isolated from a saline-alkaline lake.</title>
        <authorList>
            <person name="Wang H."/>
        </authorList>
    </citation>
    <scope>NUCLEOTIDE SEQUENCE [LARGE SCALE GENOMIC DNA]</scope>
    <source>
        <strain evidence="3 4">KQ-3</strain>
    </source>
</reference>
<protein>
    <submittedName>
        <fullName evidence="3">Lytic transglycosylase domain-containing protein</fullName>
    </submittedName>
</protein>
<keyword evidence="4" id="KW-1185">Reference proteome</keyword>
<dbReference type="Pfam" id="PF01464">
    <property type="entry name" value="SLT"/>
    <property type="match status" value="1"/>
</dbReference>
<name>A0A3M7TYD6_9BACI</name>
<evidence type="ECO:0000313" key="4">
    <source>
        <dbReference type="Proteomes" id="UP000278746"/>
    </source>
</evidence>
<dbReference type="SUPFAM" id="SSF53955">
    <property type="entry name" value="Lysozyme-like"/>
    <property type="match status" value="1"/>
</dbReference>
<proteinExistence type="inferred from homology"/>
<dbReference type="GO" id="GO:0000270">
    <property type="term" value="P:peptidoglycan metabolic process"/>
    <property type="evidence" value="ECO:0007669"/>
    <property type="project" value="InterPro"/>
</dbReference>
<dbReference type="CDD" id="cd00254">
    <property type="entry name" value="LT-like"/>
    <property type="match status" value="1"/>
</dbReference>
<dbReference type="PROSITE" id="PS00922">
    <property type="entry name" value="TRANSGLYCOSYLASE"/>
    <property type="match status" value="1"/>
</dbReference>
<evidence type="ECO:0000259" key="2">
    <source>
        <dbReference type="Pfam" id="PF01464"/>
    </source>
</evidence>
<accession>A0A3M7TYD6</accession>
<organism evidence="3 4">
    <name type="scientific">Alteribacter keqinensis</name>
    <dbReference type="NCBI Taxonomy" id="2483800"/>
    <lineage>
        <taxon>Bacteria</taxon>
        <taxon>Bacillati</taxon>
        <taxon>Bacillota</taxon>
        <taxon>Bacilli</taxon>
        <taxon>Bacillales</taxon>
        <taxon>Bacillaceae</taxon>
        <taxon>Alteribacter</taxon>
    </lineage>
</organism>
<dbReference type="OrthoDB" id="9815002at2"/>
<dbReference type="EMBL" id="RHIB01000001">
    <property type="protein sequence ID" value="RNA70630.1"/>
    <property type="molecule type" value="Genomic_DNA"/>
</dbReference>
<dbReference type="InterPro" id="IPR000189">
    <property type="entry name" value="Transglyc_AS"/>
</dbReference>